<dbReference type="SUPFAM" id="SSF48371">
    <property type="entry name" value="ARM repeat"/>
    <property type="match status" value="1"/>
</dbReference>
<keyword evidence="1" id="KW-0812">Transmembrane</keyword>
<dbReference type="Pfam" id="PF13646">
    <property type="entry name" value="HEAT_2"/>
    <property type="match status" value="1"/>
</dbReference>
<dbReference type="STRING" id="419597.SAMN04487957_11119"/>
<name>A0A1H0M3N1_9GAMM</name>
<keyword evidence="3" id="KW-1185">Reference proteome</keyword>
<organism evidence="2 3">
    <name type="scientific">Halomonas shengliensis</name>
    <dbReference type="NCBI Taxonomy" id="419597"/>
    <lineage>
        <taxon>Bacteria</taxon>
        <taxon>Pseudomonadati</taxon>
        <taxon>Pseudomonadota</taxon>
        <taxon>Gammaproteobacteria</taxon>
        <taxon>Oceanospirillales</taxon>
        <taxon>Halomonadaceae</taxon>
        <taxon>Halomonas</taxon>
    </lineage>
</organism>
<dbReference type="EMBL" id="FNIV01000011">
    <property type="protein sequence ID" value="SDO75059.1"/>
    <property type="molecule type" value="Genomic_DNA"/>
</dbReference>
<evidence type="ECO:0000313" key="2">
    <source>
        <dbReference type="EMBL" id="SDO75059.1"/>
    </source>
</evidence>
<keyword evidence="1" id="KW-1133">Transmembrane helix</keyword>
<dbReference type="RefSeq" id="WP_218118549.1">
    <property type="nucleotide sequence ID" value="NZ_FNIV01000011.1"/>
</dbReference>
<reference evidence="3" key="1">
    <citation type="submission" date="2016-10" db="EMBL/GenBank/DDBJ databases">
        <authorList>
            <person name="Varghese N."/>
            <person name="Submissions S."/>
        </authorList>
    </citation>
    <scope>NUCLEOTIDE SEQUENCE [LARGE SCALE GENOMIC DNA]</scope>
    <source>
        <strain evidence="3">CGMCC 1.6444</strain>
    </source>
</reference>
<gene>
    <name evidence="2" type="ORF">SAMN04487957_11119</name>
</gene>
<protein>
    <submittedName>
        <fullName evidence="2">HEAT repeat-containing protein</fullName>
    </submittedName>
</protein>
<dbReference type="AlphaFoldDB" id="A0A1H0M3N1"/>
<keyword evidence="1" id="KW-0472">Membrane</keyword>
<dbReference type="Gene3D" id="1.25.10.10">
    <property type="entry name" value="Leucine-rich Repeat Variant"/>
    <property type="match status" value="2"/>
</dbReference>
<dbReference type="InterPro" id="IPR016024">
    <property type="entry name" value="ARM-type_fold"/>
</dbReference>
<dbReference type="Proteomes" id="UP000199075">
    <property type="component" value="Unassembled WGS sequence"/>
</dbReference>
<proteinExistence type="predicted"/>
<accession>A0A1H0M3N1</accession>
<dbReference type="InterPro" id="IPR011989">
    <property type="entry name" value="ARM-like"/>
</dbReference>
<evidence type="ECO:0000313" key="3">
    <source>
        <dbReference type="Proteomes" id="UP000199075"/>
    </source>
</evidence>
<evidence type="ECO:0000256" key="1">
    <source>
        <dbReference type="SAM" id="Phobius"/>
    </source>
</evidence>
<feature type="transmembrane region" description="Helical" evidence="1">
    <location>
        <begin position="12"/>
        <end position="35"/>
    </location>
</feature>
<sequence length="356" mass="39487">MVSLPDDPVLRLAVYAAMALGGLTLVVMLQVLVLSELAARRERHREAFVARWRPRLVGWTLAEEAPLGEPPRRGRDVLWFLLLWARLHRQLRGVARERLNTLFFSLDMTGAVLAMLDSRRVHRRLVALACLGHLASDRFWSDVAPLLEARNPLVALAAAQALVAMDARRAMARLVPLVARRRDLAMPRLQALCRQAGPDAVTPPLLEGLAAPDPAHRERLAALLGSADPARMAAWARRCLDEHHEGESLLCAALACLGTLGDPRDHARLSKALHGDSPRIRFAALKALRRQARPADEALLIPHLEDRDWWVRQAAADSLVGLPGITRERLGTLLEACDDRYGRDALRRAMAEGEFP</sequence>